<comment type="caution">
    <text evidence="3">The sequence shown here is derived from an EMBL/GenBank/DDBJ whole genome shotgun (WGS) entry which is preliminary data.</text>
</comment>
<reference evidence="3 4" key="1">
    <citation type="submission" date="2018-03" db="EMBL/GenBank/DDBJ databases">
        <title>Genomic Encyclopedia of Archaeal and Bacterial Type Strains, Phase II (KMG-II): from individual species to whole genera.</title>
        <authorList>
            <person name="Goeker M."/>
        </authorList>
    </citation>
    <scope>NUCLEOTIDE SEQUENCE [LARGE SCALE GENOMIC DNA]</scope>
    <source>
        <strain evidence="3 4">DSM 45211</strain>
    </source>
</reference>
<dbReference type="RefSeq" id="WP_106539709.1">
    <property type="nucleotide sequence ID" value="NZ_PYGE01000027.1"/>
</dbReference>
<evidence type="ECO:0000256" key="2">
    <source>
        <dbReference type="SAM" id="SignalP"/>
    </source>
</evidence>
<keyword evidence="2" id="KW-0732">Signal</keyword>
<evidence type="ECO:0008006" key="5">
    <source>
        <dbReference type="Google" id="ProtNLM"/>
    </source>
</evidence>
<accession>A0A2P8DFS4</accession>
<gene>
    <name evidence="3" type="ORF">CLV30_1279</name>
</gene>
<dbReference type="InterPro" id="IPR023346">
    <property type="entry name" value="Lysozyme-like_dom_sf"/>
</dbReference>
<feature type="signal peptide" evidence="2">
    <location>
        <begin position="1"/>
        <end position="25"/>
    </location>
</feature>
<evidence type="ECO:0000256" key="1">
    <source>
        <dbReference type="SAM" id="MobiDB-lite"/>
    </source>
</evidence>
<dbReference type="EMBL" id="PYGE01000027">
    <property type="protein sequence ID" value="PSK96068.1"/>
    <property type="molecule type" value="Genomic_DNA"/>
</dbReference>
<organism evidence="3 4">
    <name type="scientific">Haloactinopolyspora alba</name>
    <dbReference type="NCBI Taxonomy" id="648780"/>
    <lineage>
        <taxon>Bacteria</taxon>
        <taxon>Bacillati</taxon>
        <taxon>Actinomycetota</taxon>
        <taxon>Actinomycetes</taxon>
        <taxon>Jiangellales</taxon>
        <taxon>Jiangellaceae</taxon>
        <taxon>Haloactinopolyspora</taxon>
    </lineage>
</organism>
<name>A0A2P8DFS4_9ACTN</name>
<feature type="compositionally biased region" description="Basic and acidic residues" evidence="1">
    <location>
        <begin position="69"/>
        <end position="143"/>
    </location>
</feature>
<feature type="chain" id="PRO_5015107456" description="Transglycosylase-like protein with SLT domain" evidence="2">
    <location>
        <begin position="26"/>
        <end position="254"/>
    </location>
</feature>
<evidence type="ECO:0000313" key="3">
    <source>
        <dbReference type="EMBL" id="PSK96068.1"/>
    </source>
</evidence>
<feature type="region of interest" description="Disordered" evidence="1">
    <location>
        <begin position="35"/>
        <end position="156"/>
    </location>
</feature>
<dbReference type="AlphaFoldDB" id="A0A2P8DFS4"/>
<dbReference type="OrthoDB" id="9766277at2"/>
<proteinExistence type="predicted"/>
<keyword evidence="4" id="KW-1185">Reference proteome</keyword>
<dbReference type="SUPFAM" id="SSF53955">
    <property type="entry name" value="Lysozyme-like"/>
    <property type="match status" value="1"/>
</dbReference>
<evidence type="ECO:0000313" key="4">
    <source>
        <dbReference type="Proteomes" id="UP000243528"/>
    </source>
</evidence>
<sequence>MHRRSRYRRRTLAALGFLASVVALAALLTGGIVESSTPRSDVAGARAEPKTQTETEDSAQKDAPSLGESLKEAAEAQVRAEAKAEAERKARAEAKAEAERKARAEAKAEAEAEAERKAEARREAEAQREAEAERRAAAEREEAAEAAARSAERAESDPRAVARELMADYGWGEEQFSCLDQLWTRESNWDYTAENPTSGAYGIPQSLPPEKMAEFGEDYRTNPITQIEWGLSYIDDTYGTPCSAWSHSEATNWY</sequence>
<protein>
    <recommendedName>
        <fullName evidence="5">Transglycosylase-like protein with SLT domain</fullName>
    </recommendedName>
</protein>
<dbReference type="Proteomes" id="UP000243528">
    <property type="component" value="Unassembled WGS sequence"/>
</dbReference>